<comment type="similarity">
    <text evidence="2">Belongs to the cytochrome P450 family.</text>
</comment>
<dbReference type="PANTHER" id="PTHR24301">
    <property type="entry name" value="THROMBOXANE-A SYNTHASE"/>
    <property type="match status" value="1"/>
</dbReference>
<keyword evidence="2" id="KW-0503">Monooxygenase</keyword>
<dbReference type="InterPro" id="IPR002401">
    <property type="entry name" value="Cyt_P450_E_grp-I"/>
</dbReference>
<comment type="caution">
    <text evidence="4">The sequence shown here is derived from an EMBL/GenBank/DDBJ whole genome shotgun (WGS) entry which is preliminary data.</text>
</comment>
<evidence type="ECO:0000256" key="3">
    <source>
        <dbReference type="SAM" id="MobiDB-lite"/>
    </source>
</evidence>
<keyword evidence="5" id="KW-1185">Reference proteome</keyword>
<dbReference type="GO" id="GO:0004497">
    <property type="term" value="F:monooxygenase activity"/>
    <property type="evidence" value="ECO:0007669"/>
    <property type="project" value="UniProtKB-KW"/>
</dbReference>
<dbReference type="EMBL" id="BIFQ01000002">
    <property type="protein sequence ID" value="GCE08480.1"/>
    <property type="molecule type" value="Genomic_DNA"/>
</dbReference>
<dbReference type="GO" id="GO:0016705">
    <property type="term" value="F:oxidoreductase activity, acting on paired donors, with incorporation or reduction of molecular oxygen"/>
    <property type="evidence" value="ECO:0007669"/>
    <property type="project" value="InterPro"/>
</dbReference>
<feature type="region of interest" description="Disordered" evidence="3">
    <location>
        <begin position="1"/>
        <end position="20"/>
    </location>
</feature>
<keyword evidence="1 2" id="KW-0408">Iron</keyword>
<dbReference type="CDD" id="cd20620">
    <property type="entry name" value="CYP132-like"/>
    <property type="match status" value="1"/>
</dbReference>
<dbReference type="PRINTS" id="PR00463">
    <property type="entry name" value="EP450I"/>
</dbReference>
<dbReference type="PROSITE" id="PS00086">
    <property type="entry name" value="CYTOCHROME_P450"/>
    <property type="match status" value="1"/>
</dbReference>
<dbReference type="InterPro" id="IPR036396">
    <property type="entry name" value="Cyt_P450_sf"/>
</dbReference>
<comment type="cofactor">
    <cofactor evidence="1">
        <name>heme</name>
        <dbReference type="ChEBI" id="CHEBI:30413"/>
    </cofactor>
</comment>
<protein>
    <submittedName>
        <fullName evidence="4">Cytochrome P450</fullName>
    </submittedName>
</protein>
<dbReference type="OrthoDB" id="9789468at2"/>
<reference evidence="5" key="1">
    <citation type="submission" date="2018-12" db="EMBL/GenBank/DDBJ databases">
        <title>Tengunoibacter tsumagoiensis gen. nov., sp. nov., Dictyobacter kobayashii sp. nov., D. alpinus sp. nov., and D. joshuensis sp. nov. and description of Dictyobacteraceae fam. nov. within the order Ktedonobacterales isolated from Tengu-no-mugimeshi.</title>
        <authorList>
            <person name="Wang C.M."/>
            <person name="Zheng Y."/>
            <person name="Sakai Y."/>
            <person name="Toyoda A."/>
            <person name="Minakuchi Y."/>
            <person name="Abe K."/>
            <person name="Yokota A."/>
            <person name="Yabe S."/>
        </authorList>
    </citation>
    <scope>NUCLEOTIDE SEQUENCE [LARGE SCALE GENOMIC DNA]</scope>
    <source>
        <strain evidence="5">S-27</strain>
    </source>
</reference>
<evidence type="ECO:0000256" key="2">
    <source>
        <dbReference type="RuleBase" id="RU000461"/>
    </source>
</evidence>
<dbReference type="Gene3D" id="1.10.630.10">
    <property type="entry name" value="Cytochrome P450"/>
    <property type="match status" value="1"/>
</dbReference>
<sequence length="497" mass="56448">MTTVANDTETKTMPALPPGPRPWPMIGNMLAFRQDPLGYLQQLQRTYGDMATVYLGRIPLVFLFKPEYVRYVLVEHPRDFTSREVSQPDETTASEGLLTIDGEKHRQQRRAVQPAFHKKQVEGYASVIMQYTEEALAQWHIGDTVDLNHDMQELTLRIIGKCLFDIDFASQLDALGRTFDEMIGSQAGILDTLFNLRVDNPVTAYGKRLAAMRKMNMSIYTLIAQRRGDTSEHNDVLSMLLNAQDGSTPGKPLTDKQIHDHILTFIAAGHETTAIALAWSFYLLSQHPHVREKLQDELRRVLAGRAPTLEDLPKLTYTDWVLSESMRLYPPAWIQGRFAATNFELDGVRFQAGTRIMLSQWVMHRLPEIWGDPLVFRPERWDSEHGQQVPSGAYFPFGGGPRTCIGMPLAQLEARLILATVMQRFQPEVPASYQPGFNPVITLRPKHNVKARLMPVSPKEEGRGGERRVVVSPSILSLNERRGCRTALLDWLSFFRL</sequence>
<gene>
    <name evidence="4" type="ORF">KDAU_58090</name>
</gene>
<feature type="binding site" description="axial binding residue" evidence="1">
    <location>
        <position position="404"/>
    </location>
    <ligand>
        <name>heme</name>
        <dbReference type="ChEBI" id="CHEBI:30413"/>
    </ligand>
    <ligandPart>
        <name>Fe</name>
        <dbReference type="ChEBI" id="CHEBI:18248"/>
    </ligandPart>
</feature>
<dbReference type="RefSeq" id="WP_160146178.1">
    <property type="nucleotide sequence ID" value="NZ_BIFQ01000002.1"/>
</dbReference>
<dbReference type="SUPFAM" id="SSF48264">
    <property type="entry name" value="Cytochrome P450"/>
    <property type="match status" value="1"/>
</dbReference>
<evidence type="ECO:0000313" key="4">
    <source>
        <dbReference type="EMBL" id="GCE08480.1"/>
    </source>
</evidence>
<dbReference type="PANTHER" id="PTHR24301:SF2">
    <property type="entry name" value="THROMBOXANE-A SYNTHASE"/>
    <property type="match status" value="1"/>
</dbReference>
<keyword evidence="1 2" id="KW-0349">Heme</keyword>
<dbReference type="PRINTS" id="PR00385">
    <property type="entry name" value="P450"/>
</dbReference>
<dbReference type="GO" id="GO:0005506">
    <property type="term" value="F:iron ion binding"/>
    <property type="evidence" value="ECO:0007669"/>
    <property type="project" value="InterPro"/>
</dbReference>
<evidence type="ECO:0000313" key="5">
    <source>
        <dbReference type="Proteomes" id="UP000287224"/>
    </source>
</evidence>
<keyword evidence="2" id="KW-0560">Oxidoreductase</keyword>
<dbReference type="GO" id="GO:0020037">
    <property type="term" value="F:heme binding"/>
    <property type="evidence" value="ECO:0007669"/>
    <property type="project" value="InterPro"/>
</dbReference>
<dbReference type="InterPro" id="IPR001128">
    <property type="entry name" value="Cyt_P450"/>
</dbReference>
<dbReference type="InterPro" id="IPR017972">
    <property type="entry name" value="Cyt_P450_CS"/>
</dbReference>
<proteinExistence type="inferred from homology"/>
<keyword evidence="1 2" id="KW-0479">Metal-binding</keyword>
<name>A0A401ZNU5_9CHLR</name>
<evidence type="ECO:0000256" key="1">
    <source>
        <dbReference type="PIRSR" id="PIRSR602401-1"/>
    </source>
</evidence>
<organism evidence="4 5">
    <name type="scientific">Dictyobacter aurantiacus</name>
    <dbReference type="NCBI Taxonomy" id="1936993"/>
    <lineage>
        <taxon>Bacteria</taxon>
        <taxon>Bacillati</taxon>
        <taxon>Chloroflexota</taxon>
        <taxon>Ktedonobacteria</taxon>
        <taxon>Ktedonobacterales</taxon>
        <taxon>Dictyobacteraceae</taxon>
        <taxon>Dictyobacter</taxon>
    </lineage>
</organism>
<dbReference type="Proteomes" id="UP000287224">
    <property type="component" value="Unassembled WGS sequence"/>
</dbReference>
<accession>A0A401ZNU5</accession>
<dbReference type="AlphaFoldDB" id="A0A401ZNU5"/>
<dbReference type="Pfam" id="PF00067">
    <property type="entry name" value="p450"/>
    <property type="match status" value="1"/>
</dbReference>